<protein>
    <submittedName>
        <fullName evidence="2">Uncharacterized protein</fullName>
    </submittedName>
</protein>
<dbReference type="Proteomes" id="UP000672602">
    <property type="component" value="Unassembled WGS sequence"/>
</dbReference>
<dbReference type="AlphaFoldDB" id="A0A8J7V2B7"/>
<organism evidence="2 3">
    <name type="scientific">Marivibrio halodurans</name>
    <dbReference type="NCBI Taxonomy" id="2039722"/>
    <lineage>
        <taxon>Bacteria</taxon>
        <taxon>Pseudomonadati</taxon>
        <taxon>Pseudomonadota</taxon>
        <taxon>Alphaproteobacteria</taxon>
        <taxon>Rhodospirillales</taxon>
        <taxon>Rhodospirillaceae</taxon>
        <taxon>Marivibrio</taxon>
    </lineage>
</organism>
<dbReference type="RefSeq" id="WP_210680170.1">
    <property type="nucleotide sequence ID" value="NZ_JAGMWN010000001.1"/>
</dbReference>
<keyword evidence="1" id="KW-1133">Transmembrane helix</keyword>
<evidence type="ECO:0000313" key="2">
    <source>
        <dbReference type="EMBL" id="MBP5855589.1"/>
    </source>
</evidence>
<feature type="transmembrane region" description="Helical" evidence="1">
    <location>
        <begin position="77"/>
        <end position="99"/>
    </location>
</feature>
<dbReference type="EMBL" id="JAGMWN010000001">
    <property type="protein sequence ID" value="MBP5855589.1"/>
    <property type="molecule type" value="Genomic_DNA"/>
</dbReference>
<keyword evidence="3" id="KW-1185">Reference proteome</keyword>
<keyword evidence="1" id="KW-0812">Transmembrane</keyword>
<feature type="transmembrane region" description="Helical" evidence="1">
    <location>
        <begin position="153"/>
        <end position="175"/>
    </location>
</feature>
<accession>A0A8J7V2B7</accession>
<evidence type="ECO:0000313" key="3">
    <source>
        <dbReference type="Proteomes" id="UP000672602"/>
    </source>
</evidence>
<feature type="transmembrane region" description="Helical" evidence="1">
    <location>
        <begin position="36"/>
        <end position="57"/>
    </location>
</feature>
<evidence type="ECO:0000256" key="1">
    <source>
        <dbReference type="SAM" id="Phobius"/>
    </source>
</evidence>
<proteinExistence type="predicted"/>
<name>A0A8J7V2B7_9PROT</name>
<comment type="caution">
    <text evidence="2">The sequence shown here is derived from an EMBL/GenBank/DDBJ whole genome shotgun (WGS) entry which is preliminary data.</text>
</comment>
<sequence length="177" mass="19534">MSNGTLQDGLGTSADDWLAREYLECTRIGRSSFQNVLTLAKYSLVFNGTLGAALGFLHEKAEILAPPAIQDAPNGMVAFYAGLSICVVAVLFNVGALFVHRHCWHFLEIVSKRAKEIEDSIRRSNVGATPKIATGIYEGVFNKRKFKARWLNIAFYSLLSGLWTAALIFICNTIFRG</sequence>
<reference evidence="2" key="1">
    <citation type="submission" date="2021-04" db="EMBL/GenBank/DDBJ databases">
        <authorList>
            <person name="Zhang D.-C."/>
        </authorList>
    </citation>
    <scope>NUCLEOTIDE SEQUENCE</scope>
    <source>
        <strain evidence="2">CGMCC 1.15697</strain>
    </source>
</reference>
<keyword evidence="1" id="KW-0472">Membrane</keyword>
<gene>
    <name evidence="2" type="ORF">KAJ83_01100</name>
</gene>